<accession>A0ABN9WD62</accession>
<protein>
    <recommendedName>
        <fullName evidence="3">Apple domain-containing protein</fullName>
    </recommendedName>
</protein>
<evidence type="ECO:0000313" key="1">
    <source>
        <dbReference type="EMBL" id="CAK0882756.1"/>
    </source>
</evidence>
<dbReference type="EMBL" id="CAUYUJ010018334">
    <property type="protein sequence ID" value="CAK0882756.1"/>
    <property type="molecule type" value="Genomic_DNA"/>
</dbReference>
<evidence type="ECO:0008006" key="3">
    <source>
        <dbReference type="Google" id="ProtNLM"/>
    </source>
</evidence>
<dbReference type="Proteomes" id="UP001189429">
    <property type="component" value="Unassembled WGS sequence"/>
</dbReference>
<comment type="caution">
    <text evidence="1">The sequence shown here is derived from an EMBL/GenBank/DDBJ whole genome shotgun (WGS) entry which is preliminary data.</text>
</comment>
<name>A0ABN9WD62_9DINO</name>
<evidence type="ECO:0000313" key="2">
    <source>
        <dbReference type="Proteomes" id="UP001189429"/>
    </source>
</evidence>
<reference evidence="1" key="1">
    <citation type="submission" date="2023-10" db="EMBL/GenBank/DDBJ databases">
        <authorList>
            <person name="Chen Y."/>
            <person name="Shah S."/>
            <person name="Dougan E. K."/>
            <person name="Thang M."/>
            <person name="Chan C."/>
        </authorList>
    </citation>
    <scope>NUCLEOTIDE SEQUENCE [LARGE SCALE GENOMIC DNA]</scope>
</reference>
<proteinExistence type="predicted"/>
<sequence>MRRAGAELRRGAAAFYRGLLSRLLVRAPGGFERLPTGGTCRDGFLAQRDLAQGDVQQCLQLCDEAPGCEAVAFNDLCCMLYEGRCDPGLLRTDGGRAAYAAWRR</sequence>
<keyword evidence="2" id="KW-1185">Reference proteome</keyword>
<gene>
    <name evidence="1" type="ORF">PCOR1329_LOCUS65177</name>
</gene>
<feature type="non-terminal residue" evidence="1">
    <location>
        <position position="104"/>
    </location>
</feature>
<organism evidence="1 2">
    <name type="scientific">Prorocentrum cordatum</name>
    <dbReference type="NCBI Taxonomy" id="2364126"/>
    <lineage>
        <taxon>Eukaryota</taxon>
        <taxon>Sar</taxon>
        <taxon>Alveolata</taxon>
        <taxon>Dinophyceae</taxon>
        <taxon>Prorocentrales</taxon>
        <taxon>Prorocentraceae</taxon>
        <taxon>Prorocentrum</taxon>
    </lineage>
</organism>